<dbReference type="RefSeq" id="WP_302880744.1">
    <property type="nucleotide sequence ID" value="NZ_JAUMKJ010000040.1"/>
</dbReference>
<gene>
    <name evidence="2" type="ORF">Q3C12_25830</name>
</gene>
<protein>
    <submittedName>
        <fullName evidence="2">Phage tail family protein</fullName>
    </submittedName>
</protein>
<dbReference type="Gene3D" id="2.40.30.200">
    <property type="match status" value="1"/>
</dbReference>
<evidence type="ECO:0000313" key="2">
    <source>
        <dbReference type="EMBL" id="MDO3680434.1"/>
    </source>
</evidence>
<evidence type="ECO:0000313" key="3">
    <source>
        <dbReference type="Proteomes" id="UP001168883"/>
    </source>
</evidence>
<sequence length="185" mass="20755">MSFQLGAKTAKELGLILLRSSQRPALPNTRDRLLQIPGRHGSWDFGADLEARHFSLECAWVTKNAVELQVKTVELAAHLVDNYGRPRDLELRFDTRPGQYFMVRYSGSFPVERIAGLGKFSLPLVAFDPFAYGPEKIYETTITTSPFSFEIDSGGNVRTQPVIVLTNAGTNTIRSFKIVNEYLVE</sequence>
<comment type="caution">
    <text evidence="2">The sequence shown here is derived from an EMBL/GenBank/DDBJ whole genome shotgun (WGS) entry which is preliminary data.</text>
</comment>
<dbReference type="EMBL" id="JAUMKJ010000040">
    <property type="protein sequence ID" value="MDO3680434.1"/>
    <property type="molecule type" value="Genomic_DNA"/>
</dbReference>
<keyword evidence="3" id="KW-1185">Reference proteome</keyword>
<dbReference type="Pfam" id="PF05709">
    <property type="entry name" value="Sipho_tail"/>
    <property type="match status" value="1"/>
</dbReference>
<reference evidence="2" key="1">
    <citation type="submission" date="2023-07" db="EMBL/GenBank/DDBJ databases">
        <authorList>
            <person name="Aktuganov G."/>
            <person name="Boyko T."/>
            <person name="Delegan Y."/>
            <person name="Galimzianova N."/>
            <person name="Gilvanova E."/>
            <person name="Korobov V."/>
            <person name="Kuzmina L."/>
            <person name="Melentiev A."/>
            <person name="Milman P."/>
            <person name="Ryabova A."/>
            <person name="Stupak E."/>
            <person name="Yasakov T."/>
            <person name="Zharikova N."/>
            <person name="Zhurenko E."/>
        </authorList>
    </citation>
    <scope>NUCLEOTIDE SEQUENCE</scope>
    <source>
        <strain evidence="2">IB-739</strain>
    </source>
</reference>
<dbReference type="InterPro" id="IPR008841">
    <property type="entry name" value="Siphovirus-type_tail_N"/>
</dbReference>
<accession>A0ABT8VHH1</accession>
<dbReference type="Proteomes" id="UP001168883">
    <property type="component" value="Unassembled WGS sequence"/>
</dbReference>
<evidence type="ECO:0000259" key="1">
    <source>
        <dbReference type="Pfam" id="PF05709"/>
    </source>
</evidence>
<organism evidence="2 3">
    <name type="scientific">Paenibacillus ehimensis</name>
    <dbReference type="NCBI Taxonomy" id="79264"/>
    <lineage>
        <taxon>Bacteria</taxon>
        <taxon>Bacillati</taxon>
        <taxon>Bacillota</taxon>
        <taxon>Bacilli</taxon>
        <taxon>Bacillales</taxon>
        <taxon>Paenibacillaceae</taxon>
        <taxon>Paenibacillus</taxon>
    </lineage>
</organism>
<name>A0ABT8VHH1_9BACL</name>
<proteinExistence type="predicted"/>
<feature type="domain" description="Siphovirus-type tail component RIFT-related" evidence="1">
    <location>
        <begin position="11"/>
        <end position="125"/>
    </location>
</feature>